<accession>A0A9P6US94</accession>
<protein>
    <submittedName>
        <fullName evidence="1">Uncharacterized protein</fullName>
    </submittedName>
</protein>
<reference evidence="1" key="1">
    <citation type="journal article" date="2020" name="Fungal Divers.">
        <title>Resolving the Mortierellaceae phylogeny through synthesis of multi-gene phylogenetics and phylogenomics.</title>
        <authorList>
            <person name="Vandepol N."/>
            <person name="Liber J."/>
            <person name="Desiro A."/>
            <person name="Na H."/>
            <person name="Kennedy M."/>
            <person name="Barry K."/>
            <person name="Grigoriev I.V."/>
            <person name="Miller A.N."/>
            <person name="O'Donnell K."/>
            <person name="Stajich J.E."/>
            <person name="Bonito G."/>
        </authorList>
    </citation>
    <scope>NUCLEOTIDE SEQUENCE</scope>
    <source>
        <strain evidence="1">NVP60</strain>
    </source>
</reference>
<evidence type="ECO:0000313" key="2">
    <source>
        <dbReference type="Proteomes" id="UP000823405"/>
    </source>
</evidence>
<dbReference type="Proteomes" id="UP000823405">
    <property type="component" value="Unassembled WGS sequence"/>
</dbReference>
<dbReference type="AlphaFoldDB" id="A0A9P6US94"/>
<name>A0A9P6US94_9FUNG</name>
<evidence type="ECO:0000313" key="1">
    <source>
        <dbReference type="EMBL" id="KAG0317503.1"/>
    </source>
</evidence>
<gene>
    <name evidence="1" type="ORF">BGZ97_005256</name>
</gene>
<dbReference type="EMBL" id="JAAAIN010000239">
    <property type="protein sequence ID" value="KAG0317503.1"/>
    <property type="molecule type" value="Genomic_DNA"/>
</dbReference>
<organism evidence="1 2">
    <name type="scientific">Linnemannia gamsii</name>
    <dbReference type="NCBI Taxonomy" id="64522"/>
    <lineage>
        <taxon>Eukaryota</taxon>
        <taxon>Fungi</taxon>
        <taxon>Fungi incertae sedis</taxon>
        <taxon>Mucoromycota</taxon>
        <taxon>Mortierellomycotina</taxon>
        <taxon>Mortierellomycetes</taxon>
        <taxon>Mortierellales</taxon>
        <taxon>Mortierellaceae</taxon>
        <taxon>Linnemannia</taxon>
    </lineage>
</organism>
<proteinExistence type="predicted"/>
<keyword evidence="2" id="KW-1185">Reference proteome</keyword>
<comment type="caution">
    <text evidence="1">The sequence shown here is derived from an EMBL/GenBank/DDBJ whole genome shotgun (WGS) entry which is preliminary data.</text>
</comment>
<sequence>MANTPAPTATPTEVFPTPTQILESQINAMHRRILQLEETEQNCINELGDVFDGTNGQDAFIATQEQLQNLRRLFEFRTQIHDFCLQHKILTRGLGHIDARLAASHNTCVVITMQERYSRLKFENNLLRETSVYAVWNEELIEKIKTYIDDSQ</sequence>